<evidence type="ECO:0000259" key="7">
    <source>
        <dbReference type="PROSITE" id="PS50850"/>
    </source>
</evidence>
<feature type="transmembrane region" description="Helical" evidence="6">
    <location>
        <begin position="166"/>
        <end position="185"/>
    </location>
</feature>
<keyword evidence="2 6" id="KW-0812">Transmembrane</keyword>
<dbReference type="STRING" id="1406858.GCA_000710895_00969"/>
<dbReference type="Gene3D" id="1.20.1250.20">
    <property type="entry name" value="MFS general substrate transporter like domains"/>
    <property type="match status" value="2"/>
</dbReference>
<keyword evidence="4 6" id="KW-0472">Membrane</keyword>
<dbReference type="GO" id="GO:0005886">
    <property type="term" value="C:plasma membrane"/>
    <property type="evidence" value="ECO:0007669"/>
    <property type="project" value="UniProtKB-SubCell"/>
</dbReference>
<feature type="transmembrane region" description="Helical" evidence="6">
    <location>
        <begin position="356"/>
        <end position="379"/>
    </location>
</feature>
<dbReference type="InterPro" id="IPR011701">
    <property type="entry name" value="MFS"/>
</dbReference>
<sequence length="653" mass="71511">MSTTPTAVPPSPPVTEPAPTLVTGLWRRKLPHYPDTGPRYWYLGVVVVTSVVLYYQLFVAGAVGNELIAYFDLTFRYFIGIFIIGAAFGAVASVVAGVIDRWGRANIVAWGAIICTLLTLFAVPATTTRESFLVVYTLISIVEGAVLVATPALVRDFSPQLDRASAMGFWTLGPVLGALVTTQISSRTLDAHPDWQYHYRLCGVISLVVAVVALIWLRELSPALRDQIMVSLRDRALVEARARGLDVQRLERNQWKQMMRFDILGSALAIALFLAFFYTIISFLPVYMATNFGFTPARANALGNWYWIASGVALVGTGIISDRMKVRKPFMLIGAVVSIIGLFMFIQLTDIAGTDYYTFALVMVVIAVGTGIAYSTWMAGFTETVEKVNPAATAVGLAVWGGILRTVVTFVLLGLLFVVTAAGTLVNHGPRLQEIQQRYSAEIATIQTVGADTMAELGRDPNDMDAQVRALTALTRADAEDIETALTLNAEFPQELATLQAVDTATLTAVFVDPDDTAARQSAVEQIAREFGIPAEQAAARLVAAQRVPPTDLAVASRVGPQLAEASAELQAVADIPEEDRDYLAEHGTEVQQARADSPEQWETWWWICLAAQVIFIPFVFFMSGHWSPRRAAEEAAEHDERVRRELETMEQR</sequence>
<keyword evidence="9" id="KW-1185">Reference proteome</keyword>
<comment type="subcellular location">
    <subcellularLocation>
        <location evidence="1">Cell membrane</location>
        <topology evidence="1">Multi-pass membrane protein</topology>
    </subcellularLocation>
</comment>
<evidence type="ECO:0000256" key="2">
    <source>
        <dbReference type="ARBA" id="ARBA00022692"/>
    </source>
</evidence>
<feature type="transmembrane region" description="Helical" evidence="6">
    <location>
        <begin position="261"/>
        <end position="284"/>
    </location>
</feature>
<feature type="domain" description="Major facilitator superfamily (MFS) profile" evidence="7">
    <location>
        <begin position="42"/>
        <end position="462"/>
    </location>
</feature>
<feature type="transmembrane region" description="Helical" evidence="6">
    <location>
        <begin position="605"/>
        <end position="623"/>
    </location>
</feature>
<feature type="transmembrane region" description="Helical" evidence="6">
    <location>
        <begin position="107"/>
        <end position="127"/>
    </location>
</feature>
<dbReference type="EMBL" id="UGRY01000006">
    <property type="protein sequence ID" value="SUD49030.1"/>
    <property type="molecule type" value="Genomic_DNA"/>
</dbReference>
<dbReference type="InterPro" id="IPR050382">
    <property type="entry name" value="MFS_Na/Anion_cotransporter"/>
</dbReference>
<feature type="region of interest" description="Disordered" evidence="5">
    <location>
        <begin position="634"/>
        <end position="653"/>
    </location>
</feature>
<organism evidence="8 9">
    <name type="scientific">Nocardia otitidiscaviarum</name>
    <dbReference type="NCBI Taxonomy" id="1823"/>
    <lineage>
        <taxon>Bacteria</taxon>
        <taxon>Bacillati</taxon>
        <taxon>Actinomycetota</taxon>
        <taxon>Actinomycetes</taxon>
        <taxon>Mycobacteriales</taxon>
        <taxon>Nocardiaceae</taxon>
        <taxon>Nocardia</taxon>
    </lineage>
</organism>
<dbReference type="PANTHER" id="PTHR11662">
    <property type="entry name" value="SOLUTE CARRIER FAMILY 17"/>
    <property type="match status" value="1"/>
</dbReference>
<evidence type="ECO:0000256" key="5">
    <source>
        <dbReference type="SAM" id="MobiDB-lite"/>
    </source>
</evidence>
<proteinExistence type="predicted"/>
<feature type="transmembrane region" description="Helical" evidence="6">
    <location>
        <begin position="304"/>
        <end position="321"/>
    </location>
</feature>
<dbReference type="PANTHER" id="PTHR11662:SF399">
    <property type="entry name" value="FI19708P1-RELATED"/>
    <property type="match status" value="1"/>
</dbReference>
<evidence type="ECO:0000256" key="1">
    <source>
        <dbReference type="ARBA" id="ARBA00004651"/>
    </source>
</evidence>
<feature type="transmembrane region" description="Helical" evidence="6">
    <location>
        <begin position="75"/>
        <end position="95"/>
    </location>
</feature>
<evidence type="ECO:0000256" key="6">
    <source>
        <dbReference type="SAM" id="Phobius"/>
    </source>
</evidence>
<gene>
    <name evidence="8" type="ORF">NCTC1934_06380</name>
</gene>
<dbReference type="GO" id="GO:0022857">
    <property type="term" value="F:transmembrane transporter activity"/>
    <property type="evidence" value="ECO:0007669"/>
    <property type="project" value="InterPro"/>
</dbReference>
<accession>A0A379JKS8</accession>
<evidence type="ECO:0000313" key="9">
    <source>
        <dbReference type="Proteomes" id="UP000255467"/>
    </source>
</evidence>
<evidence type="ECO:0000256" key="3">
    <source>
        <dbReference type="ARBA" id="ARBA00022989"/>
    </source>
</evidence>
<evidence type="ECO:0000313" key="8">
    <source>
        <dbReference type="EMBL" id="SUD49030.1"/>
    </source>
</evidence>
<dbReference type="InterPro" id="IPR036259">
    <property type="entry name" value="MFS_trans_sf"/>
</dbReference>
<dbReference type="SUPFAM" id="SSF103473">
    <property type="entry name" value="MFS general substrate transporter"/>
    <property type="match status" value="1"/>
</dbReference>
<name>A0A379JKS8_9NOCA</name>
<reference evidence="8 9" key="1">
    <citation type="submission" date="2018-06" db="EMBL/GenBank/DDBJ databases">
        <authorList>
            <consortium name="Pathogen Informatics"/>
            <person name="Doyle S."/>
        </authorList>
    </citation>
    <scope>NUCLEOTIDE SEQUENCE [LARGE SCALE GENOMIC DNA]</scope>
    <source>
        <strain evidence="8 9">NCTC1934</strain>
    </source>
</reference>
<feature type="transmembrane region" description="Helical" evidence="6">
    <location>
        <begin position="391"/>
        <end position="419"/>
    </location>
</feature>
<dbReference type="Proteomes" id="UP000255467">
    <property type="component" value="Unassembled WGS sequence"/>
</dbReference>
<dbReference type="InterPro" id="IPR020846">
    <property type="entry name" value="MFS_dom"/>
</dbReference>
<feature type="transmembrane region" description="Helical" evidence="6">
    <location>
        <begin position="133"/>
        <end position="154"/>
    </location>
</feature>
<evidence type="ECO:0000256" key="4">
    <source>
        <dbReference type="ARBA" id="ARBA00023136"/>
    </source>
</evidence>
<keyword evidence="3 6" id="KW-1133">Transmembrane helix</keyword>
<feature type="transmembrane region" description="Helical" evidence="6">
    <location>
        <begin position="40"/>
        <end position="63"/>
    </location>
</feature>
<feature type="transmembrane region" description="Helical" evidence="6">
    <location>
        <begin position="330"/>
        <end position="350"/>
    </location>
</feature>
<dbReference type="Pfam" id="PF07690">
    <property type="entry name" value="MFS_1"/>
    <property type="match status" value="1"/>
</dbReference>
<dbReference type="AlphaFoldDB" id="A0A379JKS8"/>
<dbReference type="RefSeq" id="WP_039818507.1">
    <property type="nucleotide sequence ID" value="NZ_UGRY01000006.1"/>
</dbReference>
<dbReference type="PROSITE" id="PS50850">
    <property type="entry name" value="MFS"/>
    <property type="match status" value="1"/>
</dbReference>
<feature type="transmembrane region" description="Helical" evidence="6">
    <location>
        <begin position="197"/>
        <end position="217"/>
    </location>
</feature>
<protein>
    <submittedName>
        <fullName evidence="8">Putative transporter</fullName>
    </submittedName>
</protein>
<dbReference type="OrthoDB" id="3761592at2"/>